<accession>A0A938WJS5</accession>
<dbReference type="EMBL" id="JACJJL010000001">
    <property type="protein sequence ID" value="MBM6660202.1"/>
    <property type="molecule type" value="Genomic_DNA"/>
</dbReference>
<gene>
    <name evidence="2" type="ORF">H6B30_00280</name>
</gene>
<proteinExistence type="predicted"/>
<reference evidence="2 3" key="1">
    <citation type="journal article" date="2021" name="Sci. Rep.">
        <title>The distribution of antibiotic resistance genes in chicken gut microbiota commensals.</title>
        <authorList>
            <person name="Juricova H."/>
            <person name="Matiasovicova J."/>
            <person name="Kubasova T."/>
            <person name="Cejkova D."/>
            <person name="Rychlik I."/>
        </authorList>
    </citation>
    <scope>NUCLEOTIDE SEQUENCE [LARGE SCALE GENOMIC DNA]</scope>
    <source>
        <strain evidence="2 3">An819</strain>
    </source>
</reference>
<sequence length="63" mass="7086">MKNEKVRNGVRTCKHFAKSIKISEDGLLVEKEFTDHEDGNRLTRLGSFNHEGKNSGSIGCQTH</sequence>
<comment type="caution">
    <text evidence="2">The sequence shown here is derived from an EMBL/GenBank/DDBJ whole genome shotgun (WGS) entry which is preliminary data.</text>
</comment>
<name>A0A938WJS5_9BACT</name>
<evidence type="ECO:0000313" key="3">
    <source>
        <dbReference type="Proteomes" id="UP000764045"/>
    </source>
</evidence>
<evidence type="ECO:0000256" key="1">
    <source>
        <dbReference type="SAM" id="MobiDB-lite"/>
    </source>
</evidence>
<organism evidence="2 3">
    <name type="scientific">Marseilla massiliensis</name>
    <dbReference type="NCBI Taxonomy" id="1841864"/>
    <lineage>
        <taxon>Bacteria</taxon>
        <taxon>Pseudomonadati</taxon>
        <taxon>Bacteroidota</taxon>
        <taxon>Bacteroidia</taxon>
        <taxon>Bacteroidales</taxon>
        <taxon>Prevotellaceae</taxon>
        <taxon>Marseilla</taxon>
    </lineage>
</organism>
<evidence type="ECO:0000313" key="2">
    <source>
        <dbReference type="EMBL" id="MBM6660202.1"/>
    </source>
</evidence>
<protein>
    <submittedName>
        <fullName evidence="2">Uncharacterized protein</fullName>
    </submittedName>
</protein>
<dbReference type="AlphaFoldDB" id="A0A938WJS5"/>
<feature type="compositionally biased region" description="Polar residues" evidence="1">
    <location>
        <begin position="54"/>
        <end position="63"/>
    </location>
</feature>
<keyword evidence="3" id="KW-1185">Reference proteome</keyword>
<dbReference type="Proteomes" id="UP000764045">
    <property type="component" value="Unassembled WGS sequence"/>
</dbReference>
<feature type="region of interest" description="Disordered" evidence="1">
    <location>
        <begin position="44"/>
        <end position="63"/>
    </location>
</feature>